<proteinExistence type="predicted"/>
<evidence type="ECO:0000313" key="1">
    <source>
        <dbReference type="EMBL" id="MPC59939.1"/>
    </source>
</evidence>
<organism evidence="1 2">
    <name type="scientific">Portunus trituberculatus</name>
    <name type="common">Swimming crab</name>
    <name type="synonym">Neptunus trituberculatus</name>
    <dbReference type="NCBI Taxonomy" id="210409"/>
    <lineage>
        <taxon>Eukaryota</taxon>
        <taxon>Metazoa</taxon>
        <taxon>Ecdysozoa</taxon>
        <taxon>Arthropoda</taxon>
        <taxon>Crustacea</taxon>
        <taxon>Multicrustacea</taxon>
        <taxon>Malacostraca</taxon>
        <taxon>Eumalacostraca</taxon>
        <taxon>Eucarida</taxon>
        <taxon>Decapoda</taxon>
        <taxon>Pleocyemata</taxon>
        <taxon>Brachyura</taxon>
        <taxon>Eubrachyura</taxon>
        <taxon>Portunoidea</taxon>
        <taxon>Portunidae</taxon>
        <taxon>Portuninae</taxon>
        <taxon>Portunus</taxon>
    </lineage>
</organism>
<evidence type="ECO:0000313" key="2">
    <source>
        <dbReference type="Proteomes" id="UP000324222"/>
    </source>
</evidence>
<dbReference type="Proteomes" id="UP000324222">
    <property type="component" value="Unassembled WGS sequence"/>
</dbReference>
<reference evidence="1 2" key="1">
    <citation type="submission" date="2019-05" db="EMBL/GenBank/DDBJ databases">
        <title>Another draft genome of Portunus trituberculatus and its Hox gene families provides insights of decapod evolution.</title>
        <authorList>
            <person name="Jeong J.-H."/>
            <person name="Song I."/>
            <person name="Kim S."/>
            <person name="Choi T."/>
            <person name="Kim D."/>
            <person name="Ryu S."/>
            <person name="Kim W."/>
        </authorList>
    </citation>
    <scope>NUCLEOTIDE SEQUENCE [LARGE SCALE GENOMIC DNA]</scope>
    <source>
        <tissue evidence="1">Muscle</tissue>
    </source>
</reference>
<comment type="caution">
    <text evidence="1">The sequence shown here is derived from an EMBL/GenBank/DDBJ whole genome shotgun (WGS) entry which is preliminary data.</text>
</comment>
<dbReference type="AlphaFoldDB" id="A0A5B7GQT6"/>
<protein>
    <submittedName>
        <fullName evidence="1">Uncharacterized protein</fullName>
    </submittedName>
</protein>
<name>A0A5B7GQT6_PORTR</name>
<keyword evidence="2" id="KW-1185">Reference proteome</keyword>
<dbReference type="EMBL" id="VSRR010017011">
    <property type="protein sequence ID" value="MPC59939.1"/>
    <property type="molecule type" value="Genomic_DNA"/>
</dbReference>
<accession>A0A5B7GQT6</accession>
<dbReference type="OrthoDB" id="10643552at2759"/>
<sequence>MIWFIGSRVSVELCIKDLVFEDSLANNKSENYTYFAHIFVKELRKYMLELKDQKGMYVFRRMEMPTFTNLSGATVTQLNTLVDMTLIHNLAAYYVTMALDLNIGVTHRLAGYKTAVENCLFVVVLAVIRFHMRSDCKPRCSARIAQVRDTRRCFSSGMTPRHLEGVAKRLFPELHLNGFGS</sequence>
<gene>
    <name evidence="1" type="ORF">E2C01_053971</name>
</gene>